<dbReference type="EMBL" id="SRLO01000521">
    <property type="protein sequence ID" value="TNN53258.1"/>
    <property type="molecule type" value="Genomic_DNA"/>
</dbReference>
<evidence type="ECO:0000313" key="2">
    <source>
        <dbReference type="EMBL" id="TNN53258.1"/>
    </source>
</evidence>
<evidence type="ECO:0000256" key="1">
    <source>
        <dbReference type="SAM" id="MobiDB-lite"/>
    </source>
</evidence>
<feature type="compositionally biased region" description="Polar residues" evidence="1">
    <location>
        <begin position="133"/>
        <end position="148"/>
    </location>
</feature>
<name>A0A4Z2GI80_9TELE</name>
<gene>
    <name evidence="2" type="ORF">EYF80_036549</name>
</gene>
<accession>A0A4Z2GI80</accession>
<sequence length="178" mass="18883">MAPTQKLTGIFKSASALAGLRKGCRIRFWIDVVGPSINSLCGPPDRAQRKEHKLSLYRRQQKAQAVVNLNTSQPRNPDHHQQSNSTPESPRVTWTDGSQPGSTFACIFVCFESASRSAGATPPPCPAPPPLRSSESGAGSYSTDSSGSIIHSVTGGQVLIPGFAPPAHRASTSRTTAF</sequence>
<feature type="region of interest" description="Disordered" evidence="1">
    <location>
        <begin position="119"/>
        <end position="148"/>
    </location>
</feature>
<keyword evidence="3" id="KW-1185">Reference proteome</keyword>
<feature type="region of interest" description="Disordered" evidence="1">
    <location>
        <begin position="71"/>
        <end position="96"/>
    </location>
</feature>
<organism evidence="2 3">
    <name type="scientific">Liparis tanakae</name>
    <name type="common">Tanaka's snailfish</name>
    <dbReference type="NCBI Taxonomy" id="230148"/>
    <lineage>
        <taxon>Eukaryota</taxon>
        <taxon>Metazoa</taxon>
        <taxon>Chordata</taxon>
        <taxon>Craniata</taxon>
        <taxon>Vertebrata</taxon>
        <taxon>Euteleostomi</taxon>
        <taxon>Actinopterygii</taxon>
        <taxon>Neopterygii</taxon>
        <taxon>Teleostei</taxon>
        <taxon>Neoteleostei</taxon>
        <taxon>Acanthomorphata</taxon>
        <taxon>Eupercaria</taxon>
        <taxon>Perciformes</taxon>
        <taxon>Cottioidei</taxon>
        <taxon>Cottales</taxon>
        <taxon>Liparidae</taxon>
        <taxon>Liparis</taxon>
    </lineage>
</organism>
<reference evidence="2 3" key="1">
    <citation type="submission" date="2019-03" db="EMBL/GenBank/DDBJ databases">
        <title>First draft genome of Liparis tanakae, snailfish: a comprehensive survey of snailfish specific genes.</title>
        <authorList>
            <person name="Kim W."/>
            <person name="Song I."/>
            <person name="Jeong J.-H."/>
            <person name="Kim D."/>
            <person name="Kim S."/>
            <person name="Ryu S."/>
            <person name="Song J.Y."/>
            <person name="Lee S.K."/>
        </authorList>
    </citation>
    <scope>NUCLEOTIDE SEQUENCE [LARGE SCALE GENOMIC DNA]</scope>
    <source>
        <tissue evidence="2">Muscle</tissue>
    </source>
</reference>
<proteinExistence type="predicted"/>
<protein>
    <submittedName>
        <fullName evidence="2">Uncharacterized protein</fullName>
    </submittedName>
</protein>
<dbReference type="Proteomes" id="UP000314294">
    <property type="component" value="Unassembled WGS sequence"/>
</dbReference>
<dbReference type="AlphaFoldDB" id="A0A4Z2GI80"/>
<feature type="compositionally biased region" description="Pro residues" evidence="1">
    <location>
        <begin position="121"/>
        <end position="131"/>
    </location>
</feature>
<evidence type="ECO:0000313" key="3">
    <source>
        <dbReference type="Proteomes" id="UP000314294"/>
    </source>
</evidence>
<comment type="caution">
    <text evidence="2">The sequence shown here is derived from an EMBL/GenBank/DDBJ whole genome shotgun (WGS) entry which is preliminary data.</text>
</comment>